<evidence type="ECO:0000256" key="6">
    <source>
        <dbReference type="ARBA" id="ARBA00023228"/>
    </source>
</evidence>
<dbReference type="InterPro" id="IPR029058">
    <property type="entry name" value="AB_hydrolase_fold"/>
</dbReference>
<accession>A0ABM1E959</accession>
<dbReference type="RefSeq" id="XP_014668730.1">
    <property type="nucleotide sequence ID" value="XM_014813244.1"/>
</dbReference>
<keyword evidence="6" id="KW-0458">Lysosome</keyword>
<organism evidence="10 11">
    <name type="scientific">Priapulus caudatus</name>
    <name type="common">Priapulid worm</name>
    <dbReference type="NCBI Taxonomy" id="37621"/>
    <lineage>
        <taxon>Eukaryota</taxon>
        <taxon>Metazoa</taxon>
        <taxon>Ecdysozoa</taxon>
        <taxon>Scalidophora</taxon>
        <taxon>Priapulida</taxon>
        <taxon>Priapulimorpha</taxon>
        <taxon>Priapulimorphida</taxon>
        <taxon>Priapulidae</taxon>
        <taxon>Priapulus</taxon>
    </lineage>
</organism>
<keyword evidence="4" id="KW-0378">Hydrolase</keyword>
<dbReference type="SUPFAM" id="SSF53474">
    <property type="entry name" value="alpha/beta-Hydrolases"/>
    <property type="match status" value="1"/>
</dbReference>
<proteinExistence type="inferred from homology"/>
<dbReference type="PANTHER" id="PTHR11247">
    <property type="entry name" value="PALMITOYL-PROTEIN THIOESTERASE/DOLICHYLDIPHOSPHATASE 1"/>
    <property type="match status" value="1"/>
</dbReference>
<dbReference type="Proteomes" id="UP000695022">
    <property type="component" value="Unplaced"/>
</dbReference>
<evidence type="ECO:0000256" key="3">
    <source>
        <dbReference type="ARBA" id="ARBA00022729"/>
    </source>
</evidence>
<comment type="similarity">
    <text evidence="2">Belongs to the palmitoyl-protein thioesterase family.</text>
</comment>
<keyword evidence="3" id="KW-0732">Signal</keyword>
<dbReference type="EC" id="3.1.2.2" evidence="7"/>
<reference evidence="11" key="1">
    <citation type="submission" date="2025-08" db="UniProtKB">
        <authorList>
            <consortium name="RefSeq"/>
        </authorList>
    </citation>
    <scope>IDENTIFICATION</scope>
</reference>
<evidence type="ECO:0000256" key="8">
    <source>
        <dbReference type="ARBA" id="ARBA00093223"/>
    </source>
</evidence>
<comment type="function">
    <text evidence="9">Catalyzes the cleavage of thioester bonds from S-palmitoyl-CoA or S-palmitoyl-N-acetylcysteamine (unbranched structures) but does not have activity against palmitoylcysteine or palmitoylated proteins, branched structures or bulky head groups. Conversely, hydrolyzes both long and short chain fatty acyl-CoA substrate.</text>
</comment>
<evidence type="ECO:0000256" key="1">
    <source>
        <dbReference type="ARBA" id="ARBA00004371"/>
    </source>
</evidence>
<keyword evidence="5" id="KW-0325">Glycoprotein</keyword>
<evidence type="ECO:0000313" key="10">
    <source>
        <dbReference type="Proteomes" id="UP000695022"/>
    </source>
</evidence>
<evidence type="ECO:0000256" key="4">
    <source>
        <dbReference type="ARBA" id="ARBA00022801"/>
    </source>
</evidence>
<comment type="catalytic activity">
    <reaction evidence="8">
        <text>S-hexadecanoyl-N-acetylcysteamine + H2O = N-acetylcysteamine + hexadecanoate + H(+)</text>
        <dbReference type="Rhea" id="RHEA:84099"/>
        <dbReference type="ChEBI" id="CHEBI:7896"/>
        <dbReference type="ChEBI" id="CHEBI:15377"/>
        <dbReference type="ChEBI" id="CHEBI:15378"/>
        <dbReference type="ChEBI" id="CHEBI:74410"/>
        <dbReference type="ChEBI" id="CHEBI:233601"/>
    </reaction>
</comment>
<evidence type="ECO:0000256" key="2">
    <source>
        <dbReference type="ARBA" id="ARBA00010758"/>
    </source>
</evidence>
<dbReference type="PANTHER" id="PTHR11247:SF27">
    <property type="entry name" value="LYSOSOMAL THIOESTERASE PPT2"/>
    <property type="match status" value="1"/>
</dbReference>
<evidence type="ECO:0000256" key="9">
    <source>
        <dbReference type="ARBA" id="ARBA00093353"/>
    </source>
</evidence>
<comment type="subcellular location">
    <subcellularLocation>
        <location evidence="1">Lysosome</location>
    </subcellularLocation>
</comment>
<sequence>MSSSSSLYTEIFGVVCVVLALIKTAQCYKPVIIIHGILDSPDELVGLKKNIEEAHPGTNVTIVDLYNDAESFTRMWTQVSDYSQKMGAMMNASKDGVHLICYSQGGLICRGVLSVLPYHNVDTFIALSSPLMGQFGDTSYLRFFFPHFTKHHIYEFFYSTYGQHFSIANYWNDPHHRNLFQKYSDYLALLNGESAKKNIRATQWKRNFLKINHLVLIGGPDDGVISPWQSSQFGMFDKNETVVEMRRQKVYAHDVFGLRTLDKRKAITTYTVPGVEHVLWHKNQTVFDNCIKKWLR</sequence>
<gene>
    <name evidence="11" type="primary">LOC106809993</name>
</gene>
<evidence type="ECO:0000256" key="7">
    <source>
        <dbReference type="ARBA" id="ARBA00038848"/>
    </source>
</evidence>
<keyword evidence="10" id="KW-1185">Reference proteome</keyword>
<dbReference type="Pfam" id="PF02089">
    <property type="entry name" value="Palm_thioest"/>
    <property type="match status" value="1"/>
</dbReference>
<dbReference type="Gene3D" id="3.40.50.1820">
    <property type="entry name" value="alpha/beta hydrolase"/>
    <property type="match status" value="1"/>
</dbReference>
<dbReference type="GeneID" id="106809993"/>
<protein>
    <recommendedName>
        <fullName evidence="7">palmitoyl-CoA hydrolase</fullName>
        <ecNumber evidence="7">3.1.2.2</ecNumber>
    </recommendedName>
</protein>
<evidence type="ECO:0000313" key="11">
    <source>
        <dbReference type="RefSeq" id="XP_014668730.1"/>
    </source>
</evidence>
<name>A0ABM1E959_PRICU</name>
<evidence type="ECO:0000256" key="5">
    <source>
        <dbReference type="ARBA" id="ARBA00023180"/>
    </source>
</evidence>